<organism evidence="3 4">
    <name type="scientific">Chryseolinea serpens</name>
    <dbReference type="NCBI Taxonomy" id="947013"/>
    <lineage>
        <taxon>Bacteria</taxon>
        <taxon>Pseudomonadati</taxon>
        <taxon>Bacteroidota</taxon>
        <taxon>Cytophagia</taxon>
        <taxon>Cytophagales</taxon>
        <taxon>Fulvivirgaceae</taxon>
        <taxon>Chryseolinea</taxon>
    </lineage>
</organism>
<proteinExistence type="predicted"/>
<dbReference type="OrthoDB" id="482420at2"/>
<dbReference type="RefSeq" id="WP_073137110.1">
    <property type="nucleotide sequence ID" value="NZ_FQWQ01000002.1"/>
</dbReference>
<dbReference type="SUPFAM" id="SSF56524">
    <property type="entry name" value="Oxidoreductase molybdopterin-binding domain"/>
    <property type="match status" value="1"/>
</dbReference>
<evidence type="ECO:0000313" key="4">
    <source>
        <dbReference type="Proteomes" id="UP000184212"/>
    </source>
</evidence>
<accession>A0A1M5SF50</accession>
<dbReference type="STRING" id="947013.SAMN04488109_3900"/>
<name>A0A1M5SF50_9BACT</name>
<feature type="chain" id="PRO_5009913715" evidence="1">
    <location>
        <begin position="24"/>
        <end position="166"/>
    </location>
</feature>
<dbReference type="Proteomes" id="UP000184212">
    <property type="component" value="Unassembled WGS sequence"/>
</dbReference>
<keyword evidence="4" id="KW-1185">Reference proteome</keyword>
<feature type="domain" description="Oxidoreductase molybdopterin-binding" evidence="2">
    <location>
        <begin position="64"/>
        <end position="160"/>
    </location>
</feature>
<sequence>MSKKFCNPFLLAALLLISIAGHAQPKPSFRVEGEVLKPRTLTQDDLLKWKTTEVKGKDRDGKEHVFKGVRLVDVLDSAGVTLGGKLRGENLAKYVLVKAADGYEVIFSLPEIDPEFTSQTVLLAYEVDGHPLAKGEGPFRMVVPSDKKQARWIRELTTIKVVFSKE</sequence>
<reference evidence="3 4" key="1">
    <citation type="submission" date="2016-11" db="EMBL/GenBank/DDBJ databases">
        <authorList>
            <person name="Jaros S."/>
            <person name="Januszkiewicz K."/>
            <person name="Wedrychowicz H."/>
        </authorList>
    </citation>
    <scope>NUCLEOTIDE SEQUENCE [LARGE SCALE GENOMIC DNA]</scope>
    <source>
        <strain evidence="3 4">DSM 24574</strain>
    </source>
</reference>
<feature type="signal peptide" evidence="1">
    <location>
        <begin position="1"/>
        <end position="23"/>
    </location>
</feature>
<dbReference type="InterPro" id="IPR036374">
    <property type="entry name" value="OxRdtase_Mopterin-bd_sf"/>
</dbReference>
<protein>
    <submittedName>
        <fullName evidence="3">Oxidoreductase molybdopterin binding domain-containing protein</fullName>
    </submittedName>
</protein>
<evidence type="ECO:0000259" key="2">
    <source>
        <dbReference type="Pfam" id="PF00174"/>
    </source>
</evidence>
<keyword evidence="1" id="KW-0732">Signal</keyword>
<gene>
    <name evidence="3" type="ORF">SAMN04488109_3900</name>
</gene>
<dbReference type="EMBL" id="FQWQ01000002">
    <property type="protein sequence ID" value="SHH37146.1"/>
    <property type="molecule type" value="Genomic_DNA"/>
</dbReference>
<evidence type="ECO:0000256" key="1">
    <source>
        <dbReference type="SAM" id="SignalP"/>
    </source>
</evidence>
<evidence type="ECO:0000313" key="3">
    <source>
        <dbReference type="EMBL" id="SHH37146.1"/>
    </source>
</evidence>
<dbReference type="InterPro" id="IPR000572">
    <property type="entry name" value="OxRdtase_Mopterin-bd_dom"/>
</dbReference>
<dbReference type="Pfam" id="PF00174">
    <property type="entry name" value="Oxidored_molyb"/>
    <property type="match status" value="1"/>
</dbReference>
<dbReference type="AlphaFoldDB" id="A0A1M5SF50"/>
<dbReference type="Gene3D" id="3.90.420.10">
    <property type="entry name" value="Oxidoreductase, molybdopterin-binding domain"/>
    <property type="match status" value="1"/>
</dbReference>